<evidence type="ECO:0000313" key="1">
    <source>
        <dbReference type="EMBL" id="ESW39423.1"/>
    </source>
</evidence>
<dbReference type="AlphaFoldDB" id="V7DCI6"/>
<sequence length="67" mass="6939">MPGPSAVRIGKPQAANAAHDVTESSLHAMLDVPEAAIHLIHPATAGARIMRVIRPTRTSSYAAASPT</sequence>
<name>V7DCI6_9PSED</name>
<accession>V7DCI6</accession>
<proteinExistence type="predicted"/>
<protein>
    <submittedName>
        <fullName evidence="1">Uncharacterized protein</fullName>
    </submittedName>
</protein>
<dbReference type="Proteomes" id="UP000018511">
    <property type="component" value="Unassembled WGS sequence"/>
</dbReference>
<gene>
    <name evidence="1" type="ORF">O164_12245</name>
</gene>
<evidence type="ECO:0000313" key="2">
    <source>
        <dbReference type="Proteomes" id="UP000018511"/>
    </source>
</evidence>
<dbReference type="PATRIC" id="fig|1388762.3.peg.2451"/>
<organism evidence="1 2">
    <name type="scientific">Pseudomonas taiwanensis SJ9</name>
    <dbReference type="NCBI Taxonomy" id="1388762"/>
    <lineage>
        <taxon>Bacteria</taxon>
        <taxon>Pseudomonadati</taxon>
        <taxon>Pseudomonadota</taxon>
        <taxon>Gammaproteobacteria</taxon>
        <taxon>Pseudomonadales</taxon>
        <taxon>Pseudomonadaceae</taxon>
        <taxon>Pseudomonas</taxon>
    </lineage>
</organism>
<dbReference type="EMBL" id="AXUP01000154">
    <property type="protein sequence ID" value="ESW39423.1"/>
    <property type="molecule type" value="Genomic_DNA"/>
</dbReference>
<reference evidence="1 2" key="1">
    <citation type="submission" date="2013-10" db="EMBL/GenBank/DDBJ databases">
        <title>Whole Genome Shotgun Sequence of Pseudomonas taiwanensis SJ9.</title>
        <authorList>
            <person name="Hong S.-J."/>
            <person name="Shin J.-H."/>
        </authorList>
    </citation>
    <scope>NUCLEOTIDE SEQUENCE [LARGE SCALE GENOMIC DNA]</scope>
    <source>
        <strain evidence="1 2">SJ9</strain>
    </source>
</reference>
<comment type="caution">
    <text evidence="1">The sequence shown here is derived from an EMBL/GenBank/DDBJ whole genome shotgun (WGS) entry which is preliminary data.</text>
</comment>